<keyword evidence="8 12" id="KW-0798">TonB box</keyword>
<dbReference type="eggNOG" id="COG4771">
    <property type="taxonomic scope" value="Bacteria"/>
</dbReference>
<evidence type="ECO:0000256" key="9">
    <source>
        <dbReference type="ARBA" id="ARBA00023136"/>
    </source>
</evidence>
<dbReference type="OrthoDB" id="7051185at2"/>
<proteinExistence type="inferred from homology"/>
<gene>
    <name evidence="16" type="ORF">NOR51B_237</name>
</gene>
<dbReference type="STRING" id="565045.NOR51B_237"/>
<keyword evidence="13" id="KW-0732">Signal</keyword>
<keyword evidence="2 11" id="KW-0813">Transport</keyword>
<evidence type="ECO:0000256" key="6">
    <source>
        <dbReference type="ARBA" id="ARBA00023004"/>
    </source>
</evidence>
<evidence type="ECO:0000259" key="14">
    <source>
        <dbReference type="Pfam" id="PF00593"/>
    </source>
</evidence>
<keyword evidence="9 11" id="KW-0472">Membrane</keyword>
<evidence type="ECO:0000259" key="15">
    <source>
        <dbReference type="Pfam" id="PF07715"/>
    </source>
</evidence>
<evidence type="ECO:0000256" key="8">
    <source>
        <dbReference type="ARBA" id="ARBA00023077"/>
    </source>
</evidence>
<dbReference type="GO" id="GO:0006826">
    <property type="term" value="P:iron ion transport"/>
    <property type="evidence" value="ECO:0007669"/>
    <property type="project" value="UniProtKB-KW"/>
</dbReference>
<keyword evidence="16" id="KW-0675">Receptor</keyword>
<organism evidence="16 17">
    <name type="scientific">Luminiphilus syltensis NOR5-1B</name>
    <dbReference type="NCBI Taxonomy" id="565045"/>
    <lineage>
        <taxon>Bacteria</taxon>
        <taxon>Pseudomonadati</taxon>
        <taxon>Pseudomonadota</taxon>
        <taxon>Gammaproteobacteria</taxon>
        <taxon>Cellvibrionales</taxon>
        <taxon>Halieaceae</taxon>
        <taxon>Luminiphilus</taxon>
    </lineage>
</organism>
<dbReference type="Pfam" id="PF00593">
    <property type="entry name" value="TonB_dep_Rec_b-barrel"/>
    <property type="match status" value="1"/>
</dbReference>
<sequence>MKNSISLAKFCRNTLSSAVAVAAFGAPVSALVATSANAQDAPRASGGLEEVVVTARKRSESLQDVPVAVTALSAGMIERGNIQSVVQLKKLAPNVEMVPQPFAGAALSASIRGVGLDDLEKTFEPTVAVSVDGVFLASTAGANADLFDVEGIEVLRGPQGTLFGRNTIGGVINITRTKPTGEFGLKVQGDFDEFNREDYKFIANMPLGERGGIKIGGRSLQTDAFTRNVTRGERPDNRDLKSSTVSVMYDFTDTWNAQFTWDNYNDNTRLVDQLNISSRGNDPESPNFDPNQPAFLGANAFALISPAHSSLASADLSAANDYKTTYSGGKFMSTIQGNNYTLTLNGEAAGHAIKFITAKSETKETMDICSWGAPTAGAIFPFGTGTPDNPADSPCFFPVLREQEFEQASSELQISSMSDGPINYVAGLFYLTSEAPFQTGPVQVIESNQDLDAYAIYGELTWDITDNWQLTAGARYTEEEKDFFSQDPVAFPDGQDFTFDDDETTYRAILQRSFDFGMIYASYSTGFRSGGFNSRGTTQNTIGPFDSETVDSAEIGFRSEWFDNRLTVNATYFDSVYKDKQEAVVTAGDGSFLVDGVPENCGGPTCTFVFNAGEVENSGVEVEVMAMVSDSLTLRGSLGTLDSDYVEFDYAGFGDISDIAEVTWAPELNYSIGAEYITDIAGGELVVNANFKYQDEAWARTDWTTYNREFGPELLVEDFETLDISATYSMPVGDGMAMVRVYGTDILEDGGRIARPFDAGAFAFAALVPRRTLGVTVGYEF</sequence>
<feature type="domain" description="TonB-dependent receptor-like beta-barrel" evidence="14">
    <location>
        <begin position="252"/>
        <end position="730"/>
    </location>
</feature>
<evidence type="ECO:0000256" key="11">
    <source>
        <dbReference type="PROSITE-ProRule" id="PRU01360"/>
    </source>
</evidence>
<name>B8KXH9_9GAMM</name>
<evidence type="ECO:0000256" key="10">
    <source>
        <dbReference type="ARBA" id="ARBA00023237"/>
    </source>
</evidence>
<evidence type="ECO:0000256" key="1">
    <source>
        <dbReference type="ARBA" id="ARBA00004571"/>
    </source>
</evidence>
<dbReference type="GO" id="GO:0009279">
    <property type="term" value="C:cell outer membrane"/>
    <property type="evidence" value="ECO:0007669"/>
    <property type="project" value="UniProtKB-SubCell"/>
</dbReference>
<dbReference type="InterPro" id="IPR036942">
    <property type="entry name" value="Beta-barrel_TonB_sf"/>
</dbReference>
<dbReference type="Gene3D" id="2.40.170.20">
    <property type="entry name" value="TonB-dependent receptor, beta-barrel domain"/>
    <property type="match status" value="1"/>
</dbReference>
<keyword evidence="5 11" id="KW-0812">Transmembrane</keyword>
<dbReference type="InterPro" id="IPR012910">
    <property type="entry name" value="Plug_dom"/>
</dbReference>
<dbReference type="HOGENOM" id="CLU_008287_15_2_6"/>
<dbReference type="Proteomes" id="UP000004699">
    <property type="component" value="Unassembled WGS sequence"/>
</dbReference>
<keyword evidence="3 11" id="KW-1134">Transmembrane beta strand</keyword>
<keyword evidence="17" id="KW-1185">Reference proteome</keyword>
<evidence type="ECO:0000313" key="16">
    <source>
        <dbReference type="EMBL" id="EED34300.1"/>
    </source>
</evidence>
<reference evidence="17" key="1">
    <citation type="journal article" date="2013" name="BMC Microbiol.">
        <title>Taxonomy and evolution of bacteriochlorophyll a-containing members of the OM60/NOR5 clade of marine gammaproteobacteria: description of Luminiphilus syltensis gen. nov., sp. nov., reclassification of Haliea rubra as Pseudohaliea rubra gen. nov., comb. nov., and emendation of Chromatocurvus halotolerans.</title>
        <authorList>
            <person name="Spring S."/>
            <person name="Riedel T."/>
            <person name="Sproer C."/>
            <person name="Yan S."/>
            <person name="Harder J."/>
            <person name="Fuchs B.M."/>
        </authorList>
    </citation>
    <scope>NUCLEOTIDE SEQUENCE [LARGE SCALE GENOMIC DNA]</scope>
    <source>
        <strain evidence="17">NOR51-B</strain>
    </source>
</reference>
<dbReference type="EMBL" id="DS999411">
    <property type="protein sequence ID" value="EED34300.1"/>
    <property type="molecule type" value="Genomic_DNA"/>
</dbReference>
<dbReference type="InterPro" id="IPR000531">
    <property type="entry name" value="Beta-barrel_TonB"/>
</dbReference>
<comment type="subcellular location">
    <subcellularLocation>
        <location evidence="1 11">Cell outer membrane</location>
        <topology evidence="1 11">Multi-pass membrane protein</topology>
    </subcellularLocation>
</comment>
<evidence type="ECO:0000256" key="7">
    <source>
        <dbReference type="ARBA" id="ARBA00023065"/>
    </source>
</evidence>
<dbReference type="PANTHER" id="PTHR32552">
    <property type="entry name" value="FERRICHROME IRON RECEPTOR-RELATED"/>
    <property type="match status" value="1"/>
</dbReference>
<dbReference type="SUPFAM" id="SSF56935">
    <property type="entry name" value="Porins"/>
    <property type="match status" value="1"/>
</dbReference>
<keyword evidence="10 11" id="KW-0998">Cell outer membrane</keyword>
<evidence type="ECO:0000256" key="2">
    <source>
        <dbReference type="ARBA" id="ARBA00022448"/>
    </source>
</evidence>
<evidence type="ECO:0000313" key="17">
    <source>
        <dbReference type="Proteomes" id="UP000004699"/>
    </source>
</evidence>
<evidence type="ECO:0000256" key="4">
    <source>
        <dbReference type="ARBA" id="ARBA00022496"/>
    </source>
</evidence>
<evidence type="ECO:0000256" key="12">
    <source>
        <dbReference type="RuleBase" id="RU003357"/>
    </source>
</evidence>
<keyword evidence="4" id="KW-0410">Iron transport</keyword>
<dbReference type="RefSeq" id="WP_009019048.1">
    <property type="nucleotide sequence ID" value="NZ_DS999411.1"/>
</dbReference>
<comment type="similarity">
    <text evidence="11 12">Belongs to the TonB-dependent receptor family.</text>
</comment>
<keyword evidence="6" id="KW-0408">Iron</keyword>
<dbReference type="Pfam" id="PF07715">
    <property type="entry name" value="Plug"/>
    <property type="match status" value="1"/>
</dbReference>
<protein>
    <submittedName>
        <fullName evidence="16">TonB-dependent receptor</fullName>
    </submittedName>
</protein>
<evidence type="ECO:0000256" key="3">
    <source>
        <dbReference type="ARBA" id="ARBA00022452"/>
    </source>
</evidence>
<accession>B8KXH9</accession>
<evidence type="ECO:0000256" key="5">
    <source>
        <dbReference type="ARBA" id="ARBA00022692"/>
    </source>
</evidence>
<keyword evidence="7" id="KW-0406">Ion transport</keyword>
<feature type="chain" id="PRO_5002876317" evidence="13">
    <location>
        <begin position="39"/>
        <end position="781"/>
    </location>
</feature>
<dbReference type="AlphaFoldDB" id="B8KXH9"/>
<dbReference type="InterPro" id="IPR039426">
    <property type="entry name" value="TonB-dep_rcpt-like"/>
</dbReference>
<evidence type="ECO:0000256" key="13">
    <source>
        <dbReference type="SAM" id="SignalP"/>
    </source>
</evidence>
<feature type="signal peptide" evidence="13">
    <location>
        <begin position="1"/>
        <end position="38"/>
    </location>
</feature>
<dbReference type="PANTHER" id="PTHR32552:SF81">
    <property type="entry name" value="TONB-DEPENDENT OUTER MEMBRANE RECEPTOR"/>
    <property type="match status" value="1"/>
</dbReference>
<dbReference type="PROSITE" id="PS52016">
    <property type="entry name" value="TONB_DEPENDENT_REC_3"/>
    <property type="match status" value="1"/>
</dbReference>
<feature type="domain" description="TonB-dependent receptor plug" evidence="15">
    <location>
        <begin position="62"/>
        <end position="171"/>
    </location>
</feature>